<dbReference type="SUPFAM" id="SSF55008">
    <property type="entry name" value="HMA, heavy metal-associated domain"/>
    <property type="match status" value="1"/>
</dbReference>
<dbReference type="GO" id="GO:0016887">
    <property type="term" value="F:ATP hydrolysis activity"/>
    <property type="evidence" value="ECO:0007669"/>
    <property type="project" value="InterPro"/>
</dbReference>
<dbReference type="Gene3D" id="3.40.1110.10">
    <property type="entry name" value="Calcium-transporting ATPase, cytoplasmic domain N"/>
    <property type="match status" value="1"/>
</dbReference>
<feature type="domain" description="HMA" evidence="14">
    <location>
        <begin position="13"/>
        <end position="80"/>
    </location>
</feature>
<dbReference type="PROSITE" id="PS00154">
    <property type="entry name" value="ATPASE_E1_E2"/>
    <property type="match status" value="1"/>
</dbReference>
<dbReference type="NCBIfam" id="TIGR01525">
    <property type="entry name" value="ATPase-IB_hvy"/>
    <property type="match status" value="1"/>
</dbReference>
<comment type="catalytic activity">
    <reaction evidence="12">
        <text>Zn(2+)(in) + ATP + H2O = Zn(2+)(out) + ADP + phosphate + H(+)</text>
        <dbReference type="Rhea" id="RHEA:20621"/>
        <dbReference type="ChEBI" id="CHEBI:15377"/>
        <dbReference type="ChEBI" id="CHEBI:15378"/>
        <dbReference type="ChEBI" id="CHEBI:29105"/>
        <dbReference type="ChEBI" id="CHEBI:30616"/>
        <dbReference type="ChEBI" id="CHEBI:43474"/>
        <dbReference type="ChEBI" id="CHEBI:456216"/>
        <dbReference type="EC" id="7.2.2.12"/>
    </reaction>
</comment>
<comment type="subcellular location">
    <subcellularLocation>
        <location evidence="1">Cell membrane</location>
        <topology evidence="1">Multi-pass membrane protein</topology>
    </subcellularLocation>
</comment>
<evidence type="ECO:0000259" key="14">
    <source>
        <dbReference type="PROSITE" id="PS50846"/>
    </source>
</evidence>
<dbReference type="SUPFAM" id="SSF81665">
    <property type="entry name" value="Calcium ATPase, transmembrane domain M"/>
    <property type="match status" value="1"/>
</dbReference>
<keyword evidence="16" id="KW-1185">Reference proteome</keyword>
<keyword evidence="7 13" id="KW-0067">ATP-binding</keyword>
<dbReference type="EC" id="7.2.2.12" evidence="11"/>
<name>A0A1I7EW38_9GAMM</name>
<keyword evidence="8" id="KW-1278">Translocase</keyword>
<dbReference type="NCBIfam" id="TIGR01512">
    <property type="entry name" value="ATPase-IB2_Cd"/>
    <property type="match status" value="1"/>
</dbReference>
<dbReference type="Proteomes" id="UP000198693">
    <property type="component" value="Unassembled WGS sequence"/>
</dbReference>
<evidence type="ECO:0000256" key="10">
    <source>
        <dbReference type="ARBA" id="ARBA00023136"/>
    </source>
</evidence>
<dbReference type="InterPro" id="IPR036163">
    <property type="entry name" value="HMA_dom_sf"/>
</dbReference>
<dbReference type="InterPro" id="IPR001757">
    <property type="entry name" value="P_typ_ATPase"/>
</dbReference>
<dbReference type="Pfam" id="PF00403">
    <property type="entry name" value="HMA"/>
    <property type="match status" value="1"/>
</dbReference>
<dbReference type="PANTHER" id="PTHR48085:SF5">
    <property type="entry name" value="CADMIUM_ZINC-TRANSPORTING ATPASE HMA4-RELATED"/>
    <property type="match status" value="1"/>
</dbReference>
<dbReference type="Gene3D" id="2.70.150.10">
    <property type="entry name" value="Calcium-transporting ATPase, cytoplasmic transduction domain A"/>
    <property type="match status" value="1"/>
</dbReference>
<dbReference type="RefSeq" id="WP_089791709.1">
    <property type="nucleotide sequence ID" value="NZ_FPBP01000001.1"/>
</dbReference>
<comment type="similarity">
    <text evidence="2 13">Belongs to the cation transport ATPase (P-type) (TC 3.A.3) family. Type IB subfamily.</text>
</comment>
<evidence type="ECO:0000256" key="9">
    <source>
        <dbReference type="ARBA" id="ARBA00022989"/>
    </source>
</evidence>
<dbReference type="InterPro" id="IPR008250">
    <property type="entry name" value="ATPase_P-typ_transduc_dom_A_sf"/>
</dbReference>
<evidence type="ECO:0000313" key="15">
    <source>
        <dbReference type="EMBL" id="SFU28143.1"/>
    </source>
</evidence>
<dbReference type="SFLD" id="SFLDF00027">
    <property type="entry name" value="p-type_atpase"/>
    <property type="match status" value="1"/>
</dbReference>
<dbReference type="InterPro" id="IPR044492">
    <property type="entry name" value="P_typ_ATPase_HD_dom"/>
</dbReference>
<sequence length="717" mass="75216">MGEESPAKSAADDTLRWRVEGMDCAGCVRKVEAAVMRVDGVGSVAANATVGTVSVTPSKGLSPSHQAIEGAIRGLGYGVASDATDGASAGRPRQEAWWRSAKGRLVVASGALLLLAFALHWAWPALGNWPFVAATIVGLVPIAQAAWQALRVGEPFTIEMLMTIAAGGALIIDAAAESAVVVFLFAVGELLEGVAASRARRSISALSDLKPSTAQRLEDGEPREVPADTLLPGQWVLVRPGDRVPCDGQIREGASYLDESSVTGESVPPYKTTGDAVFAGTVNQDGALKVEVTRRTEDNTISRIIRLVEEAQAAKAPVARFIDRFAHWYMPVVVGLAGLIAVVLPLASGLAWSESIYRALALLLIACPCALVISTPAAIAAGLSSGARRGLLIKGGAVLETLGKLKTIAMDKTGTLTVGMPQVTDVTAFTDDEDERGILRLAAALERESSHPIATAIMNHARKQDLALPRAQAVRALSGSGVAGHVEGRDLLLVSPRHVDDWLTEQPERHVPIETLEREGKSVAILVEGERLLGLIAVRDEPRDDAREGLRALERLGVRAVMLSGDNARAAAAIGQALGIEAHGELMPDDKAQRVRKWQANGQGPVGKVGDGINDAPALAAADVGIAMGGGTDVALETADAALLGNRVSGIAELIDLSRATLRNVKTNVALALGFKAIFLVTTAMGVTGLWIAVMADTGATVLVTLNAMRLLRYRYR</sequence>
<dbReference type="SFLD" id="SFLDS00003">
    <property type="entry name" value="Haloacid_Dehalogenase"/>
    <property type="match status" value="1"/>
</dbReference>
<keyword evidence="3 13" id="KW-1003">Cell membrane</keyword>
<dbReference type="InterPro" id="IPR023298">
    <property type="entry name" value="ATPase_P-typ_TM_dom_sf"/>
</dbReference>
<accession>A0A1I7EW38</accession>
<dbReference type="InterPro" id="IPR018303">
    <property type="entry name" value="ATPase_P-typ_P_site"/>
</dbReference>
<feature type="transmembrane region" description="Helical" evidence="13">
    <location>
        <begin position="691"/>
        <end position="712"/>
    </location>
</feature>
<dbReference type="SFLD" id="SFLDG00002">
    <property type="entry name" value="C1.7:_P-type_atpase_like"/>
    <property type="match status" value="1"/>
</dbReference>
<dbReference type="InterPro" id="IPR027256">
    <property type="entry name" value="P-typ_ATPase_IB"/>
</dbReference>
<feature type="transmembrane region" description="Helical" evidence="13">
    <location>
        <begin position="667"/>
        <end position="685"/>
    </location>
</feature>
<evidence type="ECO:0000256" key="2">
    <source>
        <dbReference type="ARBA" id="ARBA00006024"/>
    </source>
</evidence>
<keyword evidence="5 13" id="KW-0479">Metal-binding</keyword>
<dbReference type="PRINTS" id="PR00119">
    <property type="entry name" value="CATATPASE"/>
</dbReference>
<keyword evidence="6 13" id="KW-0547">Nucleotide-binding</keyword>
<dbReference type="CDD" id="cd00371">
    <property type="entry name" value="HMA"/>
    <property type="match status" value="1"/>
</dbReference>
<dbReference type="STRING" id="463301.SAMN04487955_10132"/>
<dbReference type="InterPro" id="IPR023299">
    <property type="entry name" value="ATPase_P-typ_cyto_dom_N"/>
</dbReference>
<evidence type="ECO:0000256" key="1">
    <source>
        <dbReference type="ARBA" id="ARBA00004651"/>
    </source>
</evidence>
<evidence type="ECO:0000256" key="5">
    <source>
        <dbReference type="ARBA" id="ARBA00022723"/>
    </source>
</evidence>
<dbReference type="OrthoDB" id="9814270at2"/>
<evidence type="ECO:0000256" key="12">
    <source>
        <dbReference type="ARBA" id="ARBA00047308"/>
    </source>
</evidence>
<protein>
    <recommendedName>
        <fullName evidence="11">P-type Zn(2+) transporter</fullName>
        <ecNumber evidence="11">7.2.2.12</ecNumber>
    </recommendedName>
</protein>
<evidence type="ECO:0000256" key="11">
    <source>
        <dbReference type="ARBA" id="ARBA00039097"/>
    </source>
</evidence>
<dbReference type="GO" id="GO:0046872">
    <property type="term" value="F:metal ion binding"/>
    <property type="evidence" value="ECO:0007669"/>
    <property type="project" value="UniProtKB-KW"/>
</dbReference>
<dbReference type="PRINTS" id="PR00941">
    <property type="entry name" value="CDATPASE"/>
</dbReference>
<dbReference type="FunFam" id="2.70.150.10:FF:000020">
    <property type="entry name" value="Copper-exporting P-type ATPase A"/>
    <property type="match status" value="1"/>
</dbReference>
<feature type="transmembrane region" description="Helical" evidence="13">
    <location>
        <begin position="178"/>
        <end position="196"/>
    </location>
</feature>
<dbReference type="EMBL" id="FPBP01000001">
    <property type="protein sequence ID" value="SFU28143.1"/>
    <property type="molecule type" value="Genomic_DNA"/>
</dbReference>
<evidence type="ECO:0000256" key="4">
    <source>
        <dbReference type="ARBA" id="ARBA00022692"/>
    </source>
</evidence>
<dbReference type="PANTHER" id="PTHR48085">
    <property type="entry name" value="CADMIUM/ZINC-TRANSPORTING ATPASE HMA2-RELATED"/>
    <property type="match status" value="1"/>
</dbReference>
<dbReference type="InterPro" id="IPR059000">
    <property type="entry name" value="ATPase_P-type_domA"/>
</dbReference>
<dbReference type="Gene3D" id="3.40.50.1000">
    <property type="entry name" value="HAD superfamily/HAD-like"/>
    <property type="match status" value="1"/>
</dbReference>
<feature type="transmembrane region" description="Helical" evidence="13">
    <location>
        <begin position="359"/>
        <end position="383"/>
    </location>
</feature>
<organism evidence="15 16">
    <name type="scientific">Halomonas korlensis</name>
    <dbReference type="NCBI Taxonomy" id="463301"/>
    <lineage>
        <taxon>Bacteria</taxon>
        <taxon>Pseudomonadati</taxon>
        <taxon>Pseudomonadota</taxon>
        <taxon>Gammaproteobacteria</taxon>
        <taxon>Oceanospirillales</taxon>
        <taxon>Halomonadaceae</taxon>
        <taxon>Halomonas</taxon>
    </lineage>
</organism>
<evidence type="ECO:0000256" key="6">
    <source>
        <dbReference type="ARBA" id="ARBA00022741"/>
    </source>
</evidence>
<keyword evidence="10 13" id="KW-0472">Membrane</keyword>
<dbReference type="GO" id="GO:0005524">
    <property type="term" value="F:ATP binding"/>
    <property type="evidence" value="ECO:0007669"/>
    <property type="project" value="UniProtKB-UniRule"/>
</dbReference>
<dbReference type="NCBIfam" id="TIGR01511">
    <property type="entry name" value="ATPase-IB1_Cu"/>
    <property type="match status" value="1"/>
</dbReference>
<dbReference type="SUPFAM" id="SSF81653">
    <property type="entry name" value="Calcium ATPase, transduction domain A"/>
    <property type="match status" value="1"/>
</dbReference>
<dbReference type="GO" id="GO:0015086">
    <property type="term" value="F:cadmium ion transmembrane transporter activity"/>
    <property type="evidence" value="ECO:0007669"/>
    <property type="project" value="TreeGrafter"/>
</dbReference>
<evidence type="ECO:0000256" key="3">
    <source>
        <dbReference type="ARBA" id="ARBA00022475"/>
    </source>
</evidence>
<evidence type="ECO:0000256" key="7">
    <source>
        <dbReference type="ARBA" id="ARBA00022840"/>
    </source>
</evidence>
<evidence type="ECO:0000313" key="16">
    <source>
        <dbReference type="Proteomes" id="UP000198693"/>
    </source>
</evidence>
<evidence type="ECO:0000256" key="8">
    <source>
        <dbReference type="ARBA" id="ARBA00022967"/>
    </source>
</evidence>
<dbReference type="NCBIfam" id="TIGR01494">
    <property type="entry name" value="ATPase_P-type"/>
    <property type="match status" value="1"/>
</dbReference>
<dbReference type="GO" id="GO:0016463">
    <property type="term" value="F:P-type zinc transporter activity"/>
    <property type="evidence" value="ECO:0007669"/>
    <property type="project" value="UniProtKB-EC"/>
</dbReference>
<gene>
    <name evidence="15" type="ORF">SAMN04487955_10132</name>
</gene>
<dbReference type="Pfam" id="PF00702">
    <property type="entry name" value="Hydrolase"/>
    <property type="match status" value="1"/>
</dbReference>
<dbReference type="InterPro" id="IPR051014">
    <property type="entry name" value="Cation_Transport_ATPase_IB"/>
</dbReference>
<dbReference type="InterPro" id="IPR006121">
    <property type="entry name" value="HMA_dom"/>
</dbReference>
<dbReference type="InterPro" id="IPR036412">
    <property type="entry name" value="HAD-like_sf"/>
</dbReference>
<dbReference type="Pfam" id="PF00122">
    <property type="entry name" value="E1-E2_ATPase"/>
    <property type="match status" value="1"/>
</dbReference>
<dbReference type="PROSITE" id="PS50846">
    <property type="entry name" value="HMA_2"/>
    <property type="match status" value="1"/>
</dbReference>
<proteinExistence type="inferred from homology"/>
<dbReference type="SUPFAM" id="SSF56784">
    <property type="entry name" value="HAD-like"/>
    <property type="match status" value="1"/>
</dbReference>
<dbReference type="AlphaFoldDB" id="A0A1I7EW38"/>
<keyword evidence="9 13" id="KW-1133">Transmembrane helix</keyword>
<feature type="transmembrane region" description="Helical" evidence="13">
    <location>
        <begin position="328"/>
        <end position="347"/>
    </location>
</feature>
<evidence type="ECO:0000256" key="13">
    <source>
        <dbReference type="RuleBase" id="RU362081"/>
    </source>
</evidence>
<feature type="transmembrane region" description="Helical" evidence="13">
    <location>
        <begin position="105"/>
        <end position="123"/>
    </location>
</feature>
<dbReference type="InterPro" id="IPR023214">
    <property type="entry name" value="HAD_sf"/>
</dbReference>
<keyword evidence="4 13" id="KW-0812">Transmembrane</keyword>
<dbReference type="GO" id="GO:0005886">
    <property type="term" value="C:plasma membrane"/>
    <property type="evidence" value="ECO:0007669"/>
    <property type="project" value="UniProtKB-SubCell"/>
</dbReference>
<dbReference type="GO" id="GO:0060003">
    <property type="term" value="P:copper ion export"/>
    <property type="evidence" value="ECO:0007669"/>
    <property type="project" value="UniProtKB-ARBA"/>
</dbReference>
<dbReference type="Gene3D" id="3.30.70.100">
    <property type="match status" value="1"/>
</dbReference>
<reference evidence="16" key="1">
    <citation type="submission" date="2016-10" db="EMBL/GenBank/DDBJ databases">
        <authorList>
            <person name="Varghese N."/>
            <person name="Submissions S."/>
        </authorList>
    </citation>
    <scope>NUCLEOTIDE SEQUENCE [LARGE SCALE GENOMIC DNA]</scope>
    <source>
        <strain evidence="16">CGMCC 1.6981</strain>
    </source>
</reference>